<evidence type="ECO:0000313" key="1">
    <source>
        <dbReference type="EMBL" id="ELU41734.1"/>
    </source>
</evidence>
<organism evidence="1 2">
    <name type="scientific">Thanatephorus cucumeris (strain AG1-IA)</name>
    <name type="common">Rice sheath blight fungus</name>
    <name type="synonym">Rhizoctonia solani</name>
    <dbReference type="NCBI Taxonomy" id="983506"/>
    <lineage>
        <taxon>Eukaryota</taxon>
        <taxon>Fungi</taxon>
        <taxon>Dikarya</taxon>
        <taxon>Basidiomycota</taxon>
        <taxon>Agaricomycotina</taxon>
        <taxon>Agaricomycetes</taxon>
        <taxon>Cantharellales</taxon>
        <taxon>Ceratobasidiaceae</taxon>
        <taxon>Rhizoctonia</taxon>
        <taxon>Rhizoctonia solani AG-1</taxon>
    </lineage>
</organism>
<dbReference type="Proteomes" id="UP000011668">
    <property type="component" value="Unassembled WGS sequence"/>
</dbReference>
<evidence type="ECO:0000313" key="2">
    <source>
        <dbReference type="Proteomes" id="UP000011668"/>
    </source>
</evidence>
<gene>
    <name evidence="1" type="ORF">AG1IA_04236</name>
</gene>
<dbReference type="EMBL" id="AFRT01000997">
    <property type="protein sequence ID" value="ELU41734.1"/>
    <property type="molecule type" value="Genomic_DNA"/>
</dbReference>
<name>L8WZE7_THACA</name>
<dbReference type="HOGENOM" id="CLU_2980691_0_0_1"/>
<protein>
    <submittedName>
        <fullName evidence="1">Uncharacterized protein</fullName>
    </submittedName>
</protein>
<comment type="caution">
    <text evidence="1">The sequence shown here is derived from an EMBL/GenBank/DDBJ whole genome shotgun (WGS) entry which is preliminary data.</text>
</comment>
<proteinExistence type="predicted"/>
<reference evidence="1 2" key="1">
    <citation type="journal article" date="2013" name="Nat. Commun.">
        <title>The evolution and pathogenic mechanisms of the rice sheath blight pathogen.</title>
        <authorList>
            <person name="Zheng A."/>
            <person name="Lin R."/>
            <person name="Xu L."/>
            <person name="Qin P."/>
            <person name="Tang C."/>
            <person name="Ai P."/>
            <person name="Zhang D."/>
            <person name="Liu Y."/>
            <person name="Sun Z."/>
            <person name="Feng H."/>
            <person name="Wang Y."/>
            <person name="Chen Y."/>
            <person name="Liang X."/>
            <person name="Fu R."/>
            <person name="Li Q."/>
            <person name="Zhang J."/>
            <person name="Yu X."/>
            <person name="Xie Z."/>
            <person name="Ding L."/>
            <person name="Guan P."/>
            <person name="Tang J."/>
            <person name="Liang Y."/>
            <person name="Wang S."/>
            <person name="Deng Q."/>
            <person name="Li S."/>
            <person name="Zhu J."/>
            <person name="Wang L."/>
            <person name="Liu H."/>
            <person name="Li P."/>
        </authorList>
    </citation>
    <scope>NUCLEOTIDE SEQUENCE [LARGE SCALE GENOMIC DNA]</scope>
    <source>
        <strain evidence="2">AG-1 IA</strain>
    </source>
</reference>
<accession>L8WZE7</accession>
<sequence>MGVSNNDARVLDGKLRVSCLTYNVNDHDTRMISVIHTDHEGCCSSDLKVMVKYSSPVL</sequence>
<keyword evidence="2" id="KW-1185">Reference proteome</keyword>
<dbReference type="AlphaFoldDB" id="L8WZE7"/>